<dbReference type="CDD" id="cd18791">
    <property type="entry name" value="SF2_C_RHA"/>
    <property type="match status" value="1"/>
</dbReference>
<feature type="region of interest" description="Disordered" evidence="12">
    <location>
        <begin position="1"/>
        <end position="57"/>
    </location>
</feature>
<evidence type="ECO:0000256" key="9">
    <source>
        <dbReference type="ARBA" id="ARBA00022884"/>
    </source>
</evidence>
<organism evidence="15 16">
    <name type="scientific">Peltaster fructicola</name>
    <dbReference type="NCBI Taxonomy" id="286661"/>
    <lineage>
        <taxon>Eukaryota</taxon>
        <taxon>Fungi</taxon>
        <taxon>Dikarya</taxon>
        <taxon>Ascomycota</taxon>
        <taxon>Pezizomycotina</taxon>
        <taxon>Dothideomycetes</taxon>
        <taxon>Dothideomycetes incertae sedis</taxon>
        <taxon>Peltaster</taxon>
    </lineage>
</organism>
<evidence type="ECO:0000313" key="16">
    <source>
        <dbReference type="Proteomes" id="UP000503462"/>
    </source>
</evidence>
<evidence type="ECO:0000256" key="4">
    <source>
        <dbReference type="ARBA" id="ARBA00022640"/>
    </source>
</evidence>
<dbReference type="GO" id="GO:0016787">
    <property type="term" value="F:hydrolase activity"/>
    <property type="evidence" value="ECO:0007669"/>
    <property type="project" value="UniProtKB-KW"/>
</dbReference>
<feature type="region of interest" description="Disordered" evidence="12">
    <location>
        <begin position="297"/>
        <end position="324"/>
    </location>
</feature>
<dbReference type="GO" id="GO:0005524">
    <property type="term" value="F:ATP binding"/>
    <property type="evidence" value="ECO:0007669"/>
    <property type="project" value="UniProtKB-KW"/>
</dbReference>
<dbReference type="InterPro" id="IPR007502">
    <property type="entry name" value="Helicase-assoc_dom"/>
</dbReference>
<feature type="compositionally biased region" description="Polar residues" evidence="12">
    <location>
        <begin position="370"/>
        <end position="390"/>
    </location>
</feature>
<keyword evidence="7" id="KW-0347">Helicase</keyword>
<dbReference type="FunFam" id="1.20.120.1080:FF:000002">
    <property type="entry name" value="Putative ATP-dependent RNA helicase DHX36"/>
    <property type="match status" value="1"/>
</dbReference>
<dbReference type="PROSITE" id="PS51192">
    <property type="entry name" value="HELICASE_ATP_BIND_1"/>
    <property type="match status" value="1"/>
</dbReference>
<dbReference type="PROSITE" id="PS51194">
    <property type="entry name" value="HELICASE_CTER"/>
    <property type="match status" value="1"/>
</dbReference>
<keyword evidence="10" id="KW-0809">Transit peptide</keyword>
<evidence type="ECO:0000256" key="8">
    <source>
        <dbReference type="ARBA" id="ARBA00022840"/>
    </source>
</evidence>
<evidence type="ECO:0000256" key="11">
    <source>
        <dbReference type="ARBA" id="ARBA00047984"/>
    </source>
</evidence>
<keyword evidence="5" id="KW-0547">Nucleotide-binding</keyword>
<dbReference type="EMBL" id="CP051141">
    <property type="protein sequence ID" value="QIW99610.1"/>
    <property type="molecule type" value="Genomic_DNA"/>
</dbReference>
<dbReference type="Gene3D" id="1.20.120.1080">
    <property type="match status" value="1"/>
</dbReference>
<evidence type="ECO:0000259" key="14">
    <source>
        <dbReference type="PROSITE" id="PS51194"/>
    </source>
</evidence>
<evidence type="ECO:0000256" key="2">
    <source>
        <dbReference type="ARBA" id="ARBA00012552"/>
    </source>
</evidence>
<feature type="domain" description="Helicase C-terminal" evidence="14">
    <location>
        <begin position="906"/>
        <end position="1083"/>
    </location>
</feature>
<sequence>MAGGNKKKKKPAANPARGFATTSTVSKVKAEAIAEATQPTPEPKKESIASPRRTVNSADVQLAATEVKELHELTPEQLEAELEASDLQRIIEQYAGKIRKESSRQSIRLQTEKRLLRGQADYLSVKEWLPDEVMQQVLDLLPTHGVDDRPPNRPQMQMVGDELLSRVWQLHECLIDLGFSVSRAREAIAHVVSQPGSSEATSLSWGLAEALEWFALQCDASEFTDYDVQTKRSILEPDDFMEDIVEEQTIQPNNTTFTTNGTSDQPDIEVSDLDSDLEPDELLAVYLQTKARLFDLDPTADDKPLKKGKQAPQQAVATPGQKKLRQKLGKIRSDLLFDVQTADMQWEARKIDLLREQAERKRLRLDDKPSNSTSRNGETQNSTTAKNTTAEDINAEAERLGQELLQQAEDDELLGGMFDALPSIATAGTHTAQADSADLVIRDFGKLTGLNPKRVLEEACKARDSRCKLTYRMISPTTYACRHSVTIQWSKEQDATLSRLQAVMTRRKATTIVFDMIHVATSDIAQSEAYVATAALFMIFSDSAKESKASLRLPPAFRDLWEEFVKEKQEATDAVDRQTVKELRTLIEKNTPVEIEDDEIVYNPALRRTNGTSGTNTPTHRIVDPGPSQALMDMWHSKIATPSYQQMLQVRSKLPMFNFRAAALETISRHQVSILCGETGCGKSTQLPAFIVEHQLSQGIDCKIYCTEPRRISAISLAQRVSEEMGERKGDVGTNRSLVGYAIRLESHTAASTRVIYATVGIVLRMLESSDGLKDITHLVLDEVHERSIDTDFLLIVLRSLLIRRPDLKVVLMSATVDAQRFSNYFDGAPIITVPGRTFPVQARFLEDAIELTGHTVDDATRPDENDADFDDTESGQGQGGDLSAYSKLTRSTLARYDEYRIDYSLIVKLLEKVAYDTAYSQFSQAVLVFLPGIAEIRQLNDMLVGHPSFSRGWQVYPLHSSFSSEDQQAAFLVPPQGTRKIVLATNIAETGITIPDVTCVIDTGKHKEMRFDERRQMSRLIQSFIARANAKQRRGRAGRVQEGICFHLFTKYRHDNLMVDQQTPEMLRLSLQDLVMRVKICKLGDIEGVLAQALDPPASKNIRRAIDALVEVDALTASEELTPLGSQLAKLPLDAQLGKLLLLGSIYGCLDFALTTAATLSAKSPFLSPMHAKKQADTIRLGYKRGNSDLLTVYNAYCTWKKVCLTAGMPEHQFCNKNFLSSQNLANIEDLKAQLLNSLADTGFVVLGPEEKTALSKMRYNQRHRHFVQLPQAHCRADDNDDITNSVVAWAFYPKLLRRDGKGWRNVANNQSLGLHPTSVNKYLADQDIKNLSFYSIMQTSSRFTNAQETSPVSDYALVMSAGEATFNLYAGVIVIDGNRLRFKVSNWKTMIVLKVLRARFKECQARMLKSPGKELGMKLRKWMEIHEMILMKRSLA</sequence>
<comment type="subcellular location">
    <subcellularLocation>
        <location evidence="1">Plastid</location>
        <location evidence="1">Chloroplast</location>
    </subcellularLocation>
</comment>
<evidence type="ECO:0000313" key="15">
    <source>
        <dbReference type="EMBL" id="QIW99610.1"/>
    </source>
</evidence>
<feature type="compositionally biased region" description="Basic residues" evidence="12">
    <location>
        <begin position="1"/>
        <end position="11"/>
    </location>
</feature>
<dbReference type="InterPro" id="IPR001650">
    <property type="entry name" value="Helicase_C-like"/>
</dbReference>
<dbReference type="CDD" id="cd17917">
    <property type="entry name" value="DEXHc_RHA-like"/>
    <property type="match status" value="1"/>
</dbReference>
<evidence type="ECO:0000256" key="5">
    <source>
        <dbReference type="ARBA" id="ARBA00022741"/>
    </source>
</evidence>
<feature type="domain" description="Helicase ATP-binding" evidence="13">
    <location>
        <begin position="664"/>
        <end position="835"/>
    </location>
</feature>
<evidence type="ECO:0000256" key="7">
    <source>
        <dbReference type="ARBA" id="ARBA00022806"/>
    </source>
</evidence>
<keyword evidence="9" id="KW-0694">RNA-binding</keyword>
<dbReference type="GO" id="GO:0003724">
    <property type="term" value="F:RNA helicase activity"/>
    <property type="evidence" value="ECO:0007669"/>
    <property type="project" value="UniProtKB-EC"/>
</dbReference>
<dbReference type="InterPro" id="IPR027417">
    <property type="entry name" value="P-loop_NTPase"/>
</dbReference>
<dbReference type="GO" id="GO:0003723">
    <property type="term" value="F:RNA binding"/>
    <property type="evidence" value="ECO:0007669"/>
    <property type="project" value="UniProtKB-KW"/>
</dbReference>
<dbReference type="Pfam" id="PF21010">
    <property type="entry name" value="HA2_C"/>
    <property type="match status" value="1"/>
</dbReference>
<dbReference type="FunFam" id="3.40.50.300:FF:000500">
    <property type="entry name" value="ATP-dependent RNA helicase DHX29"/>
    <property type="match status" value="1"/>
</dbReference>
<feature type="region of interest" description="Disordered" evidence="12">
    <location>
        <begin position="362"/>
        <end position="390"/>
    </location>
</feature>
<dbReference type="PANTHER" id="PTHR18934:SF145">
    <property type="entry name" value="ATP-DEPENDENT RNA HELICASE DHX57-RELATED"/>
    <property type="match status" value="1"/>
</dbReference>
<comment type="catalytic activity">
    <reaction evidence="11">
        <text>ATP + H2O = ADP + phosphate + H(+)</text>
        <dbReference type="Rhea" id="RHEA:13065"/>
        <dbReference type="ChEBI" id="CHEBI:15377"/>
        <dbReference type="ChEBI" id="CHEBI:15378"/>
        <dbReference type="ChEBI" id="CHEBI:30616"/>
        <dbReference type="ChEBI" id="CHEBI:43474"/>
        <dbReference type="ChEBI" id="CHEBI:456216"/>
        <dbReference type="EC" id="3.6.4.13"/>
    </reaction>
</comment>
<dbReference type="Gene3D" id="3.40.50.300">
    <property type="entry name" value="P-loop containing nucleotide triphosphate hydrolases"/>
    <property type="match status" value="2"/>
</dbReference>
<evidence type="ECO:0000256" key="12">
    <source>
        <dbReference type="SAM" id="MobiDB-lite"/>
    </source>
</evidence>
<dbReference type="SMART" id="SM00487">
    <property type="entry name" value="DEXDc"/>
    <property type="match status" value="1"/>
</dbReference>
<evidence type="ECO:0000256" key="1">
    <source>
        <dbReference type="ARBA" id="ARBA00004229"/>
    </source>
</evidence>
<protein>
    <recommendedName>
        <fullName evidence="2">RNA helicase</fullName>
        <ecNumber evidence="2">3.6.4.13</ecNumber>
    </recommendedName>
</protein>
<keyword evidence="16" id="KW-1185">Reference proteome</keyword>
<keyword evidence="6" id="KW-0378">Hydrolase</keyword>
<evidence type="ECO:0000256" key="6">
    <source>
        <dbReference type="ARBA" id="ARBA00022801"/>
    </source>
</evidence>
<dbReference type="InterPro" id="IPR011545">
    <property type="entry name" value="DEAD/DEAH_box_helicase_dom"/>
</dbReference>
<feature type="region of interest" description="Disordered" evidence="12">
    <location>
        <begin position="856"/>
        <end position="884"/>
    </location>
</feature>
<evidence type="ECO:0000256" key="10">
    <source>
        <dbReference type="ARBA" id="ARBA00022946"/>
    </source>
</evidence>
<dbReference type="OrthoDB" id="5600252at2759"/>
<reference evidence="15 16" key="1">
    <citation type="journal article" date="2016" name="Sci. Rep.">
        <title>Peltaster fructicola genome reveals evolution from an invasive phytopathogen to an ectophytic parasite.</title>
        <authorList>
            <person name="Xu C."/>
            <person name="Chen H."/>
            <person name="Gleason M.L."/>
            <person name="Xu J.R."/>
            <person name="Liu H."/>
            <person name="Zhang R."/>
            <person name="Sun G."/>
        </authorList>
    </citation>
    <scope>NUCLEOTIDE SEQUENCE [LARGE SCALE GENOMIC DNA]</scope>
    <source>
        <strain evidence="15 16">LNHT1506</strain>
    </source>
</reference>
<name>A0A6H0XY68_9PEZI</name>
<dbReference type="EC" id="3.6.4.13" evidence="2"/>
<gene>
    <name evidence="15" type="ORF">AMS68_005128</name>
</gene>
<dbReference type="SMART" id="SM00490">
    <property type="entry name" value="HELICc"/>
    <property type="match status" value="1"/>
</dbReference>
<dbReference type="PANTHER" id="PTHR18934">
    <property type="entry name" value="ATP-DEPENDENT RNA HELICASE"/>
    <property type="match status" value="1"/>
</dbReference>
<dbReference type="InterPro" id="IPR014001">
    <property type="entry name" value="Helicase_ATP-bd"/>
</dbReference>
<dbReference type="Pfam" id="PF00270">
    <property type="entry name" value="DEAD"/>
    <property type="match status" value="1"/>
</dbReference>
<accession>A0A6H0XY68</accession>
<dbReference type="Proteomes" id="UP000503462">
    <property type="component" value="Chromosome 3"/>
</dbReference>
<keyword evidence="3" id="KW-0150">Chloroplast</keyword>
<keyword evidence="8" id="KW-0067">ATP-binding</keyword>
<dbReference type="SUPFAM" id="SSF52540">
    <property type="entry name" value="P-loop containing nucleoside triphosphate hydrolases"/>
    <property type="match status" value="1"/>
</dbReference>
<proteinExistence type="predicted"/>
<feature type="compositionally biased region" description="Basic and acidic residues" evidence="12">
    <location>
        <begin position="856"/>
        <end position="865"/>
    </location>
</feature>
<dbReference type="Pfam" id="PF00271">
    <property type="entry name" value="Helicase_C"/>
    <property type="match status" value="1"/>
</dbReference>
<dbReference type="FunFam" id="3.40.50.300:FF:000819">
    <property type="entry name" value="ATP dependent RNA helicase, putative"/>
    <property type="match status" value="1"/>
</dbReference>
<evidence type="ECO:0000256" key="3">
    <source>
        <dbReference type="ARBA" id="ARBA00022528"/>
    </source>
</evidence>
<evidence type="ECO:0000259" key="13">
    <source>
        <dbReference type="PROSITE" id="PS51192"/>
    </source>
</evidence>
<dbReference type="SMART" id="SM00847">
    <property type="entry name" value="HA2"/>
    <property type="match status" value="1"/>
</dbReference>
<keyword evidence="4" id="KW-0934">Plastid</keyword>